<dbReference type="PANTHER" id="PTHR23055:SF178">
    <property type="entry name" value="NEUROCALCIN HOMOLOG"/>
    <property type="match status" value="1"/>
</dbReference>
<evidence type="ECO:0000313" key="9">
    <source>
        <dbReference type="Proteomes" id="UP001165085"/>
    </source>
</evidence>
<sequence>MGNMMSGGADRLALVALSHVIQCRRAELMGLRAELQNASLAHPGTSKTSVTRKDFDHALSTLNIEDSDCEIFDRLFTLFDKTGAGKVNYMEVVVGLSVLVPGTLNNRLLLAFEIADDEGKGYLDKSSLLFLLKTLNLTCNFLGDPTLSPEVLEELTESLFISTQEAEDLTEAFRYADNGVGAVVEHPIFEAWLRSKDEEETKDAGGGLIVPEEHMVKNTEEDRLGLDK</sequence>
<dbReference type="InterPro" id="IPR011992">
    <property type="entry name" value="EF-hand-dom_pair"/>
</dbReference>
<dbReference type="EMBL" id="BRXY01000108">
    <property type="protein sequence ID" value="GMH66398.1"/>
    <property type="molecule type" value="Genomic_DNA"/>
</dbReference>
<evidence type="ECO:0000256" key="3">
    <source>
        <dbReference type="ARBA" id="ARBA00022723"/>
    </source>
</evidence>
<dbReference type="Gene3D" id="1.10.238.10">
    <property type="entry name" value="EF-hand"/>
    <property type="match status" value="1"/>
</dbReference>
<reference evidence="9" key="1">
    <citation type="journal article" date="2023" name="Commun. Biol.">
        <title>Genome analysis of Parmales, the sister group of diatoms, reveals the evolutionary specialization of diatoms from phago-mixotrophs to photoautotrophs.</title>
        <authorList>
            <person name="Ban H."/>
            <person name="Sato S."/>
            <person name="Yoshikawa S."/>
            <person name="Yamada K."/>
            <person name="Nakamura Y."/>
            <person name="Ichinomiya M."/>
            <person name="Sato N."/>
            <person name="Blanc-Mathieu R."/>
            <person name="Endo H."/>
            <person name="Kuwata A."/>
            <person name="Ogata H."/>
        </authorList>
    </citation>
    <scope>NUCLEOTIDE SEQUENCE [LARGE SCALE GENOMIC DNA]</scope>
    <source>
        <strain evidence="9">NIES 3701</strain>
    </source>
</reference>
<evidence type="ECO:0000259" key="7">
    <source>
        <dbReference type="PROSITE" id="PS50222"/>
    </source>
</evidence>
<evidence type="ECO:0000256" key="1">
    <source>
        <dbReference type="ARBA" id="ARBA00006049"/>
    </source>
</evidence>
<evidence type="ECO:0000256" key="5">
    <source>
        <dbReference type="ARBA" id="ARBA00023288"/>
    </source>
</evidence>
<feature type="domain" description="EF-hand" evidence="7">
    <location>
        <begin position="67"/>
        <end position="102"/>
    </location>
</feature>
<comment type="caution">
    <text evidence="8">The sequence shown here is derived from an EMBL/GenBank/DDBJ whole genome shotgun (WGS) entry which is preliminary data.</text>
</comment>
<dbReference type="GO" id="GO:0005509">
    <property type="term" value="F:calcium ion binding"/>
    <property type="evidence" value="ECO:0007669"/>
    <property type="project" value="InterPro"/>
</dbReference>
<protein>
    <recommendedName>
        <fullName evidence="7">EF-hand domain-containing protein</fullName>
    </recommendedName>
</protein>
<dbReference type="OrthoDB" id="191686at2759"/>
<dbReference type="PROSITE" id="PS50222">
    <property type="entry name" value="EF_HAND_2"/>
    <property type="match status" value="1"/>
</dbReference>
<dbReference type="Proteomes" id="UP001165085">
    <property type="component" value="Unassembled WGS sequence"/>
</dbReference>
<proteinExistence type="inferred from homology"/>
<keyword evidence="2" id="KW-0519">Myristate</keyword>
<feature type="compositionally biased region" description="Basic and acidic residues" evidence="6">
    <location>
        <begin position="211"/>
        <end position="228"/>
    </location>
</feature>
<dbReference type="AlphaFoldDB" id="A0A9W7ABY4"/>
<evidence type="ECO:0000313" key="8">
    <source>
        <dbReference type="EMBL" id="GMH66398.1"/>
    </source>
</evidence>
<keyword evidence="9" id="KW-1185">Reference proteome</keyword>
<name>A0A9W7ABY4_9STRA</name>
<keyword evidence="3" id="KW-0479">Metal-binding</keyword>
<keyword evidence="5" id="KW-0449">Lipoprotein</keyword>
<dbReference type="InterPro" id="IPR002048">
    <property type="entry name" value="EF_hand_dom"/>
</dbReference>
<gene>
    <name evidence="8" type="ORF">TrST_g2996</name>
</gene>
<dbReference type="InterPro" id="IPR028846">
    <property type="entry name" value="Recoverin"/>
</dbReference>
<evidence type="ECO:0000256" key="2">
    <source>
        <dbReference type="ARBA" id="ARBA00022707"/>
    </source>
</evidence>
<evidence type="ECO:0000256" key="6">
    <source>
        <dbReference type="SAM" id="MobiDB-lite"/>
    </source>
</evidence>
<feature type="region of interest" description="Disordered" evidence="6">
    <location>
        <begin position="200"/>
        <end position="228"/>
    </location>
</feature>
<evidence type="ECO:0000256" key="4">
    <source>
        <dbReference type="ARBA" id="ARBA00022737"/>
    </source>
</evidence>
<keyword evidence="4" id="KW-0677">Repeat</keyword>
<dbReference type="PANTHER" id="PTHR23055">
    <property type="entry name" value="CALCIUM BINDING PROTEINS"/>
    <property type="match status" value="1"/>
</dbReference>
<organism evidence="8 9">
    <name type="scientific">Triparma strigata</name>
    <dbReference type="NCBI Taxonomy" id="1606541"/>
    <lineage>
        <taxon>Eukaryota</taxon>
        <taxon>Sar</taxon>
        <taxon>Stramenopiles</taxon>
        <taxon>Ochrophyta</taxon>
        <taxon>Bolidophyceae</taxon>
        <taxon>Parmales</taxon>
        <taxon>Triparmaceae</taxon>
        <taxon>Triparma</taxon>
    </lineage>
</organism>
<dbReference type="SUPFAM" id="SSF47473">
    <property type="entry name" value="EF-hand"/>
    <property type="match status" value="1"/>
</dbReference>
<comment type="similarity">
    <text evidence="1">Belongs to the recoverin family.</text>
</comment>
<accession>A0A9W7ABY4</accession>
<dbReference type="SMART" id="SM00054">
    <property type="entry name" value="EFh"/>
    <property type="match status" value="2"/>
</dbReference>